<comment type="subcellular location">
    <subcellularLocation>
        <location evidence="1">Secreted</location>
    </subcellularLocation>
</comment>
<evidence type="ECO:0000256" key="2">
    <source>
        <dbReference type="ARBA" id="ARBA00022525"/>
    </source>
</evidence>
<name>A0A067CRK2_SAPPC</name>
<dbReference type="InterPro" id="IPR052969">
    <property type="entry name" value="Thr-specific_kinase-like"/>
</dbReference>
<evidence type="ECO:0000256" key="1">
    <source>
        <dbReference type="ARBA" id="ARBA00004613"/>
    </source>
</evidence>
<dbReference type="STRING" id="695850.A0A067CRK2"/>
<dbReference type="Proteomes" id="UP000030745">
    <property type="component" value="Unassembled WGS sequence"/>
</dbReference>
<keyword evidence="3" id="KW-0732">Signal</keyword>
<dbReference type="OMA" id="DTSCSLM"/>
<evidence type="ECO:0000256" key="3">
    <source>
        <dbReference type="ARBA" id="ARBA00022729"/>
    </source>
</evidence>
<dbReference type="CDD" id="cd00198">
    <property type="entry name" value="vWFA"/>
    <property type="match status" value="1"/>
</dbReference>
<dbReference type="InterPro" id="IPR002035">
    <property type="entry name" value="VWF_A"/>
</dbReference>
<dbReference type="AlphaFoldDB" id="A0A067CRK2"/>
<evidence type="ECO:0000259" key="4">
    <source>
        <dbReference type="PROSITE" id="PS50234"/>
    </source>
</evidence>
<dbReference type="InterPro" id="IPR013087">
    <property type="entry name" value="Znf_C2H2_type"/>
</dbReference>
<dbReference type="EMBL" id="KK583196">
    <property type="protein sequence ID" value="KDO31875.1"/>
    <property type="molecule type" value="Genomic_DNA"/>
</dbReference>
<dbReference type="KEGG" id="spar:SPRG_19466"/>
<dbReference type="InterPro" id="IPR056861">
    <property type="entry name" value="HMCN1-like_VWA"/>
</dbReference>
<dbReference type="Gene3D" id="3.40.50.410">
    <property type="entry name" value="von Willebrand factor, type A domain"/>
    <property type="match status" value="1"/>
</dbReference>
<dbReference type="OrthoDB" id="70709at2759"/>
<protein>
    <recommendedName>
        <fullName evidence="4">VWFA domain-containing protein</fullName>
    </recommendedName>
</protein>
<dbReference type="PANTHER" id="PTHR47763:SF1">
    <property type="entry name" value="DUF659 DOMAIN-CONTAINING PROTEIN"/>
    <property type="match status" value="1"/>
</dbReference>
<evidence type="ECO:0000313" key="5">
    <source>
        <dbReference type="EMBL" id="KDO31875.1"/>
    </source>
</evidence>
<proteinExistence type="predicted"/>
<dbReference type="GeneID" id="24140828"/>
<dbReference type="InterPro" id="IPR036465">
    <property type="entry name" value="vWFA_dom_sf"/>
</dbReference>
<keyword evidence="6" id="KW-1185">Reference proteome</keyword>
<dbReference type="SUPFAM" id="SSF53300">
    <property type="entry name" value="vWA-like"/>
    <property type="match status" value="1"/>
</dbReference>
<dbReference type="GO" id="GO:0004674">
    <property type="term" value="F:protein serine/threonine kinase activity"/>
    <property type="evidence" value="ECO:0007669"/>
    <property type="project" value="TreeGrafter"/>
</dbReference>
<reference evidence="5 6" key="1">
    <citation type="journal article" date="2013" name="PLoS Genet.">
        <title>Distinctive expansion of potential virulence genes in the genome of the oomycete fish pathogen Saprolegnia parasitica.</title>
        <authorList>
            <person name="Jiang R.H."/>
            <person name="de Bruijn I."/>
            <person name="Haas B.J."/>
            <person name="Belmonte R."/>
            <person name="Lobach L."/>
            <person name="Christie J."/>
            <person name="van den Ackerveken G."/>
            <person name="Bottin A."/>
            <person name="Bulone V."/>
            <person name="Diaz-Moreno S.M."/>
            <person name="Dumas B."/>
            <person name="Fan L."/>
            <person name="Gaulin E."/>
            <person name="Govers F."/>
            <person name="Grenville-Briggs L.J."/>
            <person name="Horner N.R."/>
            <person name="Levin J.Z."/>
            <person name="Mammella M."/>
            <person name="Meijer H.J."/>
            <person name="Morris P."/>
            <person name="Nusbaum C."/>
            <person name="Oome S."/>
            <person name="Phillips A.J."/>
            <person name="van Rooyen D."/>
            <person name="Rzeszutek E."/>
            <person name="Saraiva M."/>
            <person name="Secombes C.J."/>
            <person name="Seidl M.F."/>
            <person name="Snel B."/>
            <person name="Stassen J.H."/>
            <person name="Sykes S."/>
            <person name="Tripathy S."/>
            <person name="van den Berg H."/>
            <person name="Vega-Arreguin J.C."/>
            <person name="Wawra S."/>
            <person name="Young S.K."/>
            <person name="Zeng Q."/>
            <person name="Dieguez-Uribeondo J."/>
            <person name="Russ C."/>
            <person name="Tyler B.M."/>
            <person name="van West P."/>
        </authorList>
    </citation>
    <scope>NUCLEOTIDE SEQUENCE [LARGE SCALE GENOMIC DNA]</scope>
    <source>
        <strain evidence="5 6">CBS 223.65</strain>
    </source>
</reference>
<gene>
    <name evidence="5" type="ORF">SPRG_19466</name>
</gene>
<evidence type="ECO:0000313" key="6">
    <source>
        <dbReference type="Proteomes" id="UP000030745"/>
    </source>
</evidence>
<organism evidence="5 6">
    <name type="scientific">Saprolegnia parasitica (strain CBS 223.65)</name>
    <dbReference type="NCBI Taxonomy" id="695850"/>
    <lineage>
        <taxon>Eukaryota</taxon>
        <taxon>Sar</taxon>
        <taxon>Stramenopiles</taxon>
        <taxon>Oomycota</taxon>
        <taxon>Saprolegniomycetes</taxon>
        <taxon>Saprolegniales</taxon>
        <taxon>Saprolegniaceae</taxon>
        <taxon>Saprolegnia</taxon>
    </lineage>
</organism>
<dbReference type="RefSeq" id="XP_012197396.1">
    <property type="nucleotide sequence ID" value="XM_012342006.1"/>
</dbReference>
<dbReference type="PROSITE" id="PS50234">
    <property type="entry name" value="VWFA"/>
    <property type="match status" value="1"/>
</dbReference>
<keyword evidence="2" id="KW-0964">Secreted</keyword>
<feature type="domain" description="VWFA" evidence="4">
    <location>
        <begin position="19"/>
        <end position="160"/>
    </location>
</feature>
<dbReference type="Pfam" id="PF25106">
    <property type="entry name" value="VWA_4"/>
    <property type="match status" value="1"/>
</dbReference>
<dbReference type="PANTHER" id="PTHR47763">
    <property type="entry name" value="ALPHA-PROTEIN KINASE VWKA"/>
    <property type="match status" value="1"/>
</dbReference>
<dbReference type="VEuPathDB" id="FungiDB:SPRG_19466"/>
<sequence length="892" mass="96569">MEPHAEAEPSTTEKRPVVDLFVVCDTTGSMGSYVASLSSTINQVFALTELLFNGRLKLHVVSYKDYCDGVNVVTSIGQRTHSNDEIKTFAAKLRPSGGGDYPEAVKTALNAVVATIDAVQATDAVVFLYTDAPPHHPATSSSHLQQEVAAIGGNPVYTAGSDWFGIQKTLQSKRVPVYTFHSNQYTAEATLASAIFYALLGPVTVLTSRTPTMITKATIGLLLQLMGQDFACADELRVTNILRNGVPLDTTFTAEKETQLGSLLGLSSSTEPFTFESHASMVEDLGQLPVLFKSSEAFRNLVYATFGEVFTPENVLSLTYNPVLGKLWRLVCGRRLDERLQTLSAQLSACIPALSEADKRQVQEWLDASHDNSEFIRETLRALPRGASYVLEAAAFSIDKDDVRSLARAPNPGVLAAVQSLLTHLRVYPSVEAMDEAAVVHLPEAISNEHLFSFLPHLILPGTTFSTKGAAVMALLCCLSENTLLAPRAKAYLTSIRGRWIPLNNVVDFPEILSLEFIKLLYRGRAYLTEEEAAVYTQLYHVHRLRLAATKDVDVTLGFTPTKTQLRPDTKVRCASCGVDTSCSLMVTPDMCALCSTAGVEEATAIQTKAAVPGANSHLVECRGCHGLYAVIQTDLLNITPKCFYCRSGAKQKPPMHHCNGCWNAFVDPAGLYAAAHPNVCAVCTATPTKATAPTTLTLQALLAANPGILADLQWTRPTTAASFVAMAFDRTINYFKMFTLKHGLLFSATQATSEPTPLIVDGKRVHNADALVALIRDTVVSGTLKDVCNLCFDELTLPALTSACGRCATKCCESCLSRWYGAVQPGKMVLASNLGVSVLPSGAHARCAPQHNRQACALHWCYVCAAGFDSADDVYAHLYATHRGIYDFDDE</sequence>
<accession>A0A067CRK2</accession>
<dbReference type="GO" id="GO:0005737">
    <property type="term" value="C:cytoplasm"/>
    <property type="evidence" value="ECO:0007669"/>
    <property type="project" value="TreeGrafter"/>
</dbReference>
<dbReference type="PROSITE" id="PS00028">
    <property type="entry name" value="ZINC_FINGER_C2H2_1"/>
    <property type="match status" value="1"/>
</dbReference>